<protein>
    <submittedName>
        <fullName evidence="3">Glutathione S-transferase</fullName>
        <ecNumber evidence="3">2.5.1.18</ecNumber>
    </submittedName>
</protein>
<dbReference type="SUPFAM" id="SSF47616">
    <property type="entry name" value="GST C-terminal domain-like"/>
    <property type="match status" value="1"/>
</dbReference>
<dbReference type="GO" id="GO:0004364">
    <property type="term" value="F:glutathione transferase activity"/>
    <property type="evidence" value="ECO:0007669"/>
    <property type="project" value="UniProtKB-EC"/>
</dbReference>
<evidence type="ECO:0000259" key="1">
    <source>
        <dbReference type="PROSITE" id="PS50404"/>
    </source>
</evidence>
<dbReference type="AlphaFoldDB" id="A0A841L929"/>
<dbReference type="Gene3D" id="1.20.1050.10">
    <property type="match status" value="1"/>
</dbReference>
<dbReference type="PANTHER" id="PTHR43968">
    <property type="match status" value="1"/>
</dbReference>
<dbReference type="InterPro" id="IPR050983">
    <property type="entry name" value="GST_Omega/HSP26"/>
</dbReference>
<sequence length="216" mass="22813">MVDDLKLYGGLLSPFVMRPVLAARAKGHDIAVDQFPGGIKCEEYLALTPTGKMPLLVHGHFALPESQPITDYLDAVLPGPALLPADPQAQARTRLLVRLADVYMVPHLGGLFTARDKPEGVPAAMAGVAGALGYIEHFRGNDDEFAIGDSFSQADAALIPLFYFLDALDAGLGTAKLLDATPGLAAWWTRAKASDIGARAVAEQTAGMKAMFAARG</sequence>
<dbReference type="RefSeq" id="WP_184201455.1">
    <property type="nucleotide sequence ID" value="NZ_JACIIV010000022.1"/>
</dbReference>
<name>A0A841L929_9SPHN</name>
<dbReference type="InterPro" id="IPR010987">
    <property type="entry name" value="Glutathione-S-Trfase_C-like"/>
</dbReference>
<dbReference type="InterPro" id="IPR004045">
    <property type="entry name" value="Glutathione_S-Trfase_N"/>
</dbReference>
<organism evidence="3 4">
    <name type="scientific">Polymorphobacter multimanifer</name>
    <dbReference type="NCBI Taxonomy" id="1070431"/>
    <lineage>
        <taxon>Bacteria</taxon>
        <taxon>Pseudomonadati</taxon>
        <taxon>Pseudomonadota</taxon>
        <taxon>Alphaproteobacteria</taxon>
        <taxon>Sphingomonadales</taxon>
        <taxon>Sphingosinicellaceae</taxon>
        <taxon>Polymorphobacter</taxon>
    </lineage>
</organism>
<dbReference type="EMBL" id="JACIIV010000022">
    <property type="protein sequence ID" value="MBB6228676.1"/>
    <property type="molecule type" value="Genomic_DNA"/>
</dbReference>
<feature type="domain" description="GST N-terminal" evidence="1">
    <location>
        <begin position="3"/>
        <end position="81"/>
    </location>
</feature>
<dbReference type="InterPro" id="IPR004046">
    <property type="entry name" value="GST_C"/>
</dbReference>
<reference evidence="3 4" key="1">
    <citation type="submission" date="2020-08" db="EMBL/GenBank/DDBJ databases">
        <title>Genomic Encyclopedia of Type Strains, Phase IV (KMG-IV): sequencing the most valuable type-strain genomes for metagenomic binning, comparative biology and taxonomic classification.</title>
        <authorList>
            <person name="Goeker M."/>
        </authorList>
    </citation>
    <scope>NUCLEOTIDE SEQUENCE [LARGE SCALE GENOMIC DNA]</scope>
    <source>
        <strain evidence="3 4">DSM 102189</strain>
    </source>
</reference>
<proteinExistence type="predicted"/>
<dbReference type="PROSITE" id="PS50405">
    <property type="entry name" value="GST_CTER"/>
    <property type="match status" value="1"/>
</dbReference>
<keyword evidence="3" id="KW-0808">Transferase</keyword>
<gene>
    <name evidence="3" type="ORF">FHS79_002866</name>
</gene>
<dbReference type="Gene3D" id="3.40.30.10">
    <property type="entry name" value="Glutaredoxin"/>
    <property type="match status" value="1"/>
</dbReference>
<dbReference type="Pfam" id="PF13417">
    <property type="entry name" value="GST_N_3"/>
    <property type="match status" value="1"/>
</dbReference>
<accession>A0A841L929</accession>
<dbReference type="Pfam" id="PF00043">
    <property type="entry name" value="GST_C"/>
    <property type="match status" value="1"/>
</dbReference>
<dbReference type="SFLD" id="SFLDS00019">
    <property type="entry name" value="Glutathione_Transferase_(cytos"/>
    <property type="match status" value="1"/>
</dbReference>
<evidence type="ECO:0000313" key="4">
    <source>
        <dbReference type="Proteomes" id="UP000538147"/>
    </source>
</evidence>
<dbReference type="PROSITE" id="PS50404">
    <property type="entry name" value="GST_NTER"/>
    <property type="match status" value="1"/>
</dbReference>
<feature type="domain" description="GST C-terminal" evidence="2">
    <location>
        <begin position="86"/>
        <end position="216"/>
    </location>
</feature>
<dbReference type="InterPro" id="IPR040079">
    <property type="entry name" value="Glutathione_S-Trfase"/>
</dbReference>
<dbReference type="CDD" id="cd00570">
    <property type="entry name" value="GST_N_family"/>
    <property type="match status" value="1"/>
</dbReference>
<dbReference type="SFLD" id="SFLDG00358">
    <property type="entry name" value="Main_(cytGST)"/>
    <property type="match status" value="1"/>
</dbReference>
<evidence type="ECO:0000259" key="2">
    <source>
        <dbReference type="PROSITE" id="PS50405"/>
    </source>
</evidence>
<dbReference type="Proteomes" id="UP000538147">
    <property type="component" value="Unassembled WGS sequence"/>
</dbReference>
<evidence type="ECO:0000313" key="3">
    <source>
        <dbReference type="EMBL" id="MBB6228676.1"/>
    </source>
</evidence>
<dbReference type="PANTHER" id="PTHR43968:SF6">
    <property type="entry name" value="GLUTATHIONE S-TRANSFERASE OMEGA"/>
    <property type="match status" value="1"/>
</dbReference>
<keyword evidence="4" id="KW-1185">Reference proteome</keyword>
<dbReference type="SUPFAM" id="SSF52833">
    <property type="entry name" value="Thioredoxin-like"/>
    <property type="match status" value="1"/>
</dbReference>
<dbReference type="InterPro" id="IPR036282">
    <property type="entry name" value="Glutathione-S-Trfase_C_sf"/>
</dbReference>
<dbReference type="EC" id="2.5.1.18" evidence="3"/>
<dbReference type="InterPro" id="IPR036249">
    <property type="entry name" value="Thioredoxin-like_sf"/>
</dbReference>
<dbReference type="GO" id="GO:0005737">
    <property type="term" value="C:cytoplasm"/>
    <property type="evidence" value="ECO:0007669"/>
    <property type="project" value="TreeGrafter"/>
</dbReference>
<dbReference type="CDD" id="cd00299">
    <property type="entry name" value="GST_C_family"/>
    <property type="match status" value="1"/>
</dbReference>
<comment type="caution">
    <text evidence="3">The sequence shown here is derived from an EMBL/GenBank/DDBJ whole genome shotgun (WGS) entry which is preliminary data.</text>
</comment>